<dbReference type="AlphaFoldDB" id="A0A4U1BPI5"/>
<sequence length="104" mass="11521">MSLISSPFVGTSADLVLHGVAAVVMVATVAGALYGFWRLHELPISKAHSRAHNQTGLITVLTWIGFVWHWVWVLAVIVAFVDGDKALRHIRDLWREPTGEKHDA</sequence>
<evidence type="ECO:0000313" key="2">
    <source>
        <dbReference type="EMBL" id="TKB54319.1"/>
    </source>
</evidence>
<keyword evidence="1" id="KW-0472">Membrane</keyword>
<organism evidence="2 3">
    <name type="scientific">Ferrimonas aestuarii</name>
    <dbReference type="NCBI Taxonomy" id="2569539"/>
    <lineage>
        <taxon>Bacteria</taxon>
        <taxon>Pseudomonadati</taxon>
        <taxon>Pseudomonadota</taxon>
        <taxon>Gammaproteobacteria</taxon>
        <taxon>Alteromonadales</taxon>
        <taxon>Ferrimonadaceae</taxon>
        <taxon>Ferrimonas</taxon>
    </lineage>
</organism>
<comment type="caution">
    <text evidence="2">The sequence shown here is derived from an EMBL/GenBank/DDBJ whole genome shotgun (WGS) entry which is preliminary data.</text>
</comment>
<feature type="transmembrane region" description="Helical" evidence="1">
    <location>
        <begin position="57"/>
        <end position="81"/>
    </location>
</feature>
<protein>
    <submittedName>
        <fullName evidence="2">MFS transporter</fullName>
    </submittedName>
</protein>
<proteinExistence type="predicted"/>
<name>A0A4U1BPI5_9GAMM</name>
<reference evidence="2 3" key="1">
    <citation type="submission" date="2019-04" db="EMBL/GenBank/DDBJ databases">
        <authorList>
            <person name="Hwang J.C."/>
        </authorList>
    </citation>
    <scope>NUCLEOTIDE SEQUENCE [LARGE SCALE GENOMIC DNA]</scope>
    <source>
        <strain evidence="2 3">IMCC35002</strain>
    </source>
</reference>
<feature type="transmembrane region" description="Helical" evidence="1">
    <location>
        <begin position="15"/>
        <end position="37"/>
    </location>
</feature>
<evidence type="ECO:0000313" key="3">
    <source>
        <dbReference type="Proteomes" id="UP000305675"/>
    </source>
</evidence>
<keyword evidence="3" id="KW-1185">Reference proteome</keyword>
<keyword evidence="1" id="KW-1133">Transmembrane helix</keyword>
<dbReference type="Proteomes" id="UP000305675">
    <property type="component" value="Unassembled WGS sequence"/>
</dbReference>
<accession>A0A4U1BPI5</accession>
<dbReference type="RefSeq" id="WP_136863868.1">
    <property type="nucleotide sequence ID" value="NZ_SWCJ01000009.1"/>
</dbReference>
<gene>
    <name evidence="2" type="ORF">FCL42_13090</name>
</gene>
<keyword evidence="1" id="KW-0812">Transmembrane</keyword>
<dbReference type="EMBL" id="SWCJ01000009">
    <property type="protein sequence ID" value="TKB54319.1"/>
    <property type="molecule type" value="Genomic_DNA"/>
</dbReference>
<dbReference type="OrthoDB" id="6400409at2"/>
<evidence type="ECO:0000256" key="1">
    <source>
        <dbReference type="SAM" id="Phobius"/>
    </source>
</evidence>